<evidence type="ECO:0000313" key="2">
    <source>
        <dbReference type="EMBL" id="RUS93907.1"/>
    </source>
</evidence>
<organism evidence="2 3">
    <name type="scientific">Dulcicalothrix desertica PCC 7102</name>
    <dbReference type="NCBI Taxonomy" id="232991"/>
    <lineage>
        <taxon>Bacteria</taxon>
        <taxon>Bacillati</taxon>
        <taxon>Cyanobacteriota</taxon>
        <taxon>Cyanophyceae</taxon>
        <taxon>Nostocales</taxon>
        <taxon>Calotrichaceae</taxon>
        <taxon>Dulcicalothrix</taxon>
    </lineage>
</organism>
<dbReference type="RefSeq" id="WP_127087424.1">
    <property type="nucleotide sequence ID" value="NZ_RSCL01000054.1"/>
</dbReference>
<reference evidence="2" key="2">
    <citation type="journal article" date="2019" name="Genome Biol. Evol.">
        <title>Day and night: Metabolic profiles and evolutionary relationships of six axenic non-marine cyanobacteria.</title>
        <authorList>
            <person name="Will S.E."/>
            <person name="Henke P."/>
            <person name="Boedeker C."/>
            <person name="Huang S."/>
            <person name="Brinkmann H."/>
            <person name="Rohde M."/>
            <person name="Jarek M."/>
            <person name="Friedl T."/>
            <person name="Seufert S."/>
            <person name="Schumacher M."/>
            <person name="Overmann J."/>
            <person name="Neumann-Schaal M."/>
            <person name="Petersen J."/>
        </authorList>
    </citation>
    <scope>NUCLEOTIDE SEQUENCE [LARGE SCALE GENOMIC DNA]</scope>
    <source>
        <strain evidence="2">PCC 7102</strain>
    </source>
</reference>
<evidence type="ECO:0000313" key="3">
    <source>
        <dbReference type="Proteomes" id="UP000271624"/>
    </source>
</evidence>
<feature type="region of interest" description="Disordered" evidence="1">
    <location>
        <begin position="149"/>
        <end position="174"/>
    </location>
</feature>
<accession>A0A433UJA1</accession>
<evidence type="ECO:0000256" key="1">
    <source>
        <dbReference type="SAM" id="MobiDB-lite"/>
    </source>
</evidence>
<dbReference type="AlphaFoldDB" id="A0A433UJA1"/>
<keyword evidence="3" id="KW-1185">Reference proteome</keyword>
<proteinExistence type="predicted"/>
<name>A0A433UJA1_9CYAN</name>
<dbReference type="Proteomes" id="UP000271624">
    <property type="component" value="Unassembled WGS sequence"/>
</dbReference>
<reference evidence="2" key="1">
    <citation type="submission" date="2018-12" db="EMBL/GenBank/DDBJ databases">
        <authorList>
            <person name="Will S."/>
            <person name="Neumann-Schaal M."/>
            <person name="Henke P."/>
        </authorList>
    </citation>
    <scope>NUCLEOTIDE SEQUENCE</scope>
    <source>
        <strain evidence="2">PCC 7102</strain>
    </source>
</reference>
<gene>
    <name evidence="2" type="ORF">DSM106972_095060</name>
</gene>
<dbReference type="OrthoDB" id="519850at2"/>
<protein>
    <submittedName>
        <fullName evidence="2">Uncharacterized protein</fullName>
    </submittedName>
</protein>
<sequence>MEFRFTFTAPTIFSALQSLGIDPILIDRAECGDTTALTQLREILNQWDVRDKNAKVVWSVVNEITDKVSSVAGTRAGSVQKIAGNLLNTQKSINSVRETDEQTKSGFILNQAISNNRIASTQYRTGKQLNLATFQHKEALRQIDAKVSQVKKQSRNTTRREQWKAAPGSNAIGNAVRGVGNWFRNLGGKRDSR</sequence>
<comment type="caution">
    <text evidence="2">The sequence shown here is derived from an EMBL/GenBank/DDBJ whole genome shotgun (WGS) entry which is preliminary data.</text>
</comment>
<dbReference type="EMBL" id="RSCL01000054">
    <property type="protein sequence ID" value="RUS93907.1"/>
    <property type="molecule type" value="Genomic_DNA"/>
</dbReference>